<organism evidence="2 3">
    <name type="scientific">Sphaerosporella brunnea</name>
    <dbReference type="NCBI Taxonomy" id="1250544"/>
    <lineage>
        <taxon>Eukaryota</taxon>
        <taxon>Fungi</taxon>
        <taxon>Dikarya</taxon>
        <taxon>Ascomycota</taxon>
        <taxon>Pezizomycotina</taxon>
        <taxon>Pezizomycetes</taxon>
        <taxon>Pezizales</taxon>
        <taxon>Pyronemataceae</taxon>
        <taxon>Sphaerosporella</taxon>
    </lineage>
</organism>
<comment type="caution">
    <text evidence="2">The sequence shown here is derived from an EMBL/GenBank/DDBJ whole genome shotgun (WGS) entry which is preliminary data.</text>
</comment>
<name>A0A5J5ED72_9PEZI</name>
<dbReference type="AlphaFoldDB" id="A0A5J5ED72"/>
<feature type="region of interest" description="Disordered" evidence="1">
    <location>
        <begin position="157"/>
        <end position="211"/>
    </location>
</feature>
<evidence type="ECO:0000313" key="2">
    <source>
        <dbReference type="EMBL" id="KAA8893304.1"/>
    </source>
</evidence>
<feature type="compositionally biased region" description="Basic and acidic residues" evidence="1">
    <location>
        <begin position="321"/>
        <end position="334"/>
    </location>
</feature>
<feature type="region of interest" description="Disordered" evidence="1">
    <location>
        <begin position="314"/>
        <end position="334"/>
    </location>
</feature>
<sequence>MPDLEDCDARLLDEVVSESLHIQHGGNLVRLARAGEAFTGIGFDKTVEVAPHTITPPRAVLGPGERWESGSDHCHTQGCQDRMLYYHLRNHSAPELYNSGSSLRRRGRHNPVGGQLDADALQLALEARSVEMSRETQHHDWVRGSLFRSLGSKDFLDRSLTSQTPPQPSMQHPVAQKRGDHGVPRGPSLSNVEQGSAPEYTAGPTGSLDTRLGSVTRIQGRNADPVQRGSVPDREKAEINTASFTTTAIGTPGFRDECGQAVESGLFPTISGGLRRVGGFHVSSQSRICKSDDSGDEPKGASDELAVGLPVPKLSSTGCGHEGKAQSRDLGPRDGDAATFVVTTAAAGSDIGDVILSESQDEDQSPWRAFLSSNPQIVEEEEQDYLRDRIQRYFEICSDKIYVDKIDQFYLAEDRDGGEVYLLTGDLNYAKLIAEDADVAAEILEKDTLEDAAGPWRFCGMAYDRFGEEERPGLEDFDPGKDPIVLIENDDFEESDFSFF</sequence>
<proteinExistence type="predicted"/>
<dbReference type="EMBL" id="VXIS01000464">
    <property type="protein sequence ID" value="KAA8893304.1"/>
    <property type="molecule type" value="Genomic_DNA"/>
</dbReference>
<dbReference type="Proteomes" id="UP000326924">
    <property type="component" value="Unassembled WGS sequence"/>
</dbReference>
<gene>
    <name evidence="2" type="ORF">FN846DRAFT_914192</name>
</gene>
<evidence type="ECO:0000313" key="3">
    <source>
        <dbReference type="Proteomes" id="UP000326924"/>
    </source>
</evidence>
<protein>
    <submittedName>
        <fullName evidence="2">Uncharacterized protein</fullName>
    </submittedName>
</protein>
<evidence type="ECO:0000256" key="1">
    <source>
        <dbReference type="SAM" id="MobiDB-lite"/>
    </source>
</evidence>
<dbReference type="InParanoid" id="A0A5J5ED72"/>
<reference evidence="2 3" key="1">
    <citation type="submission" date="2019-09" db="EMBL/GenBank/DDBJ databases">
        <title>Draft genome of the ectomycorrhizal ascomycete Sphaerosporella brunnea.</title>
        <authorList>
            <consortium name="DOE Joint Genome Institute"/>
            <person name="Benucci G.M."/>
            <person name="Marozzi G."/>
            <person name="Antonielli L."/>
            <person name="Sanchez S."/>
            <person name="Marco P."/>
            <person name="Wang X."/>
            <person name="Falini L.B."/>
            <person name="Barry K."/>
            <person name="Haridas S."/>
            <person name="Lipzen A."/>
            <person name="Labutti K."/>
            <person name="Grigoriev I.V."/>
            <person name="Murat C."/>
            <person name="Martin F."/>
            <person name="Albertini E."/>
            <person name="Donnini D."/>
            <person name="Bonito G."/>
        </authorList>
    </citation>
    <scope>NUCLEOTIDE SEQUENCE [LARGE SCALE GENOMIC DNA]</scope>
    <source>
        <strain evidence="2 3">Sb_GMNB300</strain>
    </source>
</reference>
<accession>A0A5J5ED72</accession>
<keyword evidence="3" id="KW-1185">Reference proteome</keyword>
<dbReference type="OrthoDB" id="10645003at2759"/>